<name>A0A6A5R1L9_AMPQU</name>
<proteinExistence type="predicted"/>
<evidence type="ECO:0000313" key="1">
    <source>
        <dbReference type="EMBL" id="KAF1921533.1"/>
    </source>
</evidence>
<gene>
    <name evidence="1" type="ORF">BDU57DRAFT_526349</name>
</gene>
<dbReference type="Proteomes" id="UP000800096">
    <property type="component" value="Unassembled WGS sequence"/>
</dbReference>
<keyword evidence="2" id="KW-1185">Reference proteome</keyword>
<accession>A0A6A5R1L9</accession>
<sequence>MLQVHACRGETAGALSPVYTNVALECIYSVRTRHRAGPAVTLFGRLGPQVCCALAARIRRKTTGTRASPDRGSCVAPRVAGYMQQLDLTNFCGSSVPHLYYTRFANFSIPNSALANNACDRLPCALLSGVVAEPRSESGKSMFPAPLCADTWGKEMKPELPSAKVPATKYPHSGIDASEDARGALKDIGGVRISAKTICWAC</sequence>
<organism evidence="1 2">
    <name type="scientific">Ampelomyces quisqualis</name>
    <name type="common">Powdery mildew agent</name>
    <dbReference type="NCBI Taxonomy" id="50730"/>
    <lineage>
        <taxon>Eukaryota</taxon>
        <taxon>Fungi</taxon>
        <taxon>Dikarya</taxon>
        <taxon>Ascomycota</taxon>
        <taxon>Pezizomycotina</taxon>
        <taxon>Dothideomycetes</taxon>
        <taxon>Pleosporomycetidae</taxon>
        <taxon>Pleosporales</taxon>
        <taxon>Pleosporineae</taxon>
        <taxon>Phaeosphaeriaceae</taxon>
        <taxon>Ampelomyces</taxon>
    </lineage>
</organism>
<dbReference type="AlphaFoldDB" id="A0A6A5R1L9"/>
<evidence type="ECO:0000313" key="2">
    <source>
        <dbReference type="Proteomes" id="UP000800096"/>
    </source>
</evidence>
<protein>
    <submittedName>
        <fullName evidence="1">Uncharacterized protein</fullName>
    </submittedName>
</protein>
<reference evidence="1" key="1">
    <citation type="journal article" date="2020" name="Stud. Mycol.">
        <title>101 Dothideomycetes genomes: a test case for predicting lifestyles and emergence of pathogens.</title>
        <authorList>
            <person name="Haridas S."/>
            <person name="Albert R."/>
            <person name="Binder M."/>
            <person name="Bloem J."/>
            <person name="Labutti K."/>
            <person name="Salamov A."/>
            <person name="Andreopoulos B."/>
            <person name="Baker S."/>
            <person name="Barry K."/>
            <person name="Bills G."/>
            <person name="Bluhm B."/>
            <person name="Cannon C."/>
            <person name="Castanera R."/>
            <person name="Culley D."/>
            <person name="Daum C."/>
            <person name="Ezra D."/>
            <person name="Gonzalez J."/>
            <person name="Henrissat B."/>
            <person name="Kuo A."/>
            <person name="Liang C."/>
            <person name="Lipzen A."/>
            <person name="Lutzoni F."/>
            <person name="Magnuson J."/>
            <person name="Mondo S."/>
            <person name="Nolan M."/>
            <person name="Ohm R."/>
            <person name="Pangilinan J."/>
            <person name="Park H.-J."/>
            <person name="Ramirez L."/>
            <person name="Alfaro M."/>
            <person name="Sun H."/>
            <person name="Tritt A."/>
            <person name="Yoshinaga Y."/>
            <person name="Zwiers L.-H."/>
            <person name="Turgeon B."/>
            <person name="Goodwin S."/>
            <person name="Spatafora J."/>
            <person name="Crous P."/>
            <person name="Grigoriev I."/>
        </authorList>
    </citation>
    <scope>NUCLEOTIDE SEQUENCE</scope>
    <source>
        <strain evidence="1">HMLAC05119</strain>
    </source>
</reference>
<dbReference type="EMBL" id="ML979132">
    <property type="protein sequence ID" value="KAF1921533.1"/>
    <property type="molecule type" value="Genomic_DNA"/>
</dbReference>